<dbReference type="InterPro" id="IPR023231">
    <property type="entry name" value="GSKIP_dom_sf"/>
</dbReference>
<dbReference type="AlphaFoldDB" id="F0ZQ92"/>
<dbReference type="FunCoup" id="F0ZQ92">
    <property type="interactions" value="101"/>
</dbReference>
<organism evidence="3 4">
    <name type="scientific">Dictyostelium purpureum</name>
    <name type="common">Slime mold</name>
    <dbReference type="NCBI Taxonomy" id="5786"/>
    <lineage>
        <taxon>Eukaryota</taxon>
        <taxon>Amoebozoa</taxon>
        <taxon>Evosea</taxon>
        <taxon>Eumycetozoa</taxon>
        <taxon>Dictyostelia</taxon>
        <taxon>Dictyosteliales</taxon>
        <taxon>Dictyosteliaceae</taxon>
        <taxon>Dictyostelium</taxon>
    </lineage>
</organism>
<reference evidence="4" key="1">
    <citation type="journal article" date="2011" name="Genome Biol.">
        <title>Comparative genomics of the social amoebae Dictyostelium discoideum and Dictyostelium purpureum.</title>
        <authorList>
            <consortium name="US DOE Joint Genome Institute (JGI-PGF)"/>
            <person name="Sucgang R."/>
            <person name="Kuo A."/>
            <person name="Tian X."/>
            <person name="Salerno W."/>
            <person name="Parikh A."/>
            <person name="Feasley C.L."/>
            <person name="Dalin E."/>
            <person name="Tu H."/>
            <person name="Huang E."/>
            <person name="Barry K."/>
            <person name="Lindquist E."/>
            <person name="Shapiro H."/>
            <person name="Bruce D."/>
            <person name="Schmutz J."/>
            <person name="Salamov A."/>
            <person name="Fey P."/>
            <person name="Gaudet P."/>
            <person name="Anjard C."/>
            <person name="Babu M.M."/>
            <person name="Basu S."/>
            <person name="Bushmanova Y."/>
            <person name="van der Wel H."/>
            <person name="Katoh-Kurasawa M."/>
            <person name="Dinh C."/>
            <person name="Coutinho P.M."/>
            <person name="Saito T."/>
            <person name="Elias M."/>
            <person name="Schaap P."/>
            <person name="Kay R.R."/>
            <person name="Henrissat B."/>
            <person name="Eichinger L."/>
            <person name="Rivero F."/>
            <person name="Putnam N.H."/>
            <person name="West C.M."/>
            <person name="Loomis W.F."/>
            <person name="Chisholm R.L."/>
            <person name="Shaulsky G."/>
            <person name="Strassmann J.E."/>
            <person name="Queller D.C."/>
            <person name="Kuspa A."/>
            <person name="Grigoriev I.V."/>
        </authorList>
    </citation>
    <scope>NUCLEOTIDE SEQUENCE [LARGE SCALE GENOMIC DNA]</scope>
    <source>
        <strain evidence="4">QSDP1</strain>
    </source>
</reference>
<dbReference type="Proteomes" id="UP000001064">
    <property type="component" value="Unassembled WGS sequence"/>
</dbReference>
<dbReference type="Gene3D" id="3.30.2280.10">
    <property type="entry name" value="Hypothetical protein (hspc210)"/>
    <property type="match status" value="1"/>
</dbReference>
<dbReference type="EMBL" id="GL871121">
    <property type="protein sequence ID" value="EGC33904.1"/>
    <property type="molecule type" value="Genomic_DNA"/>
</dbReference>
<evidence type="ECO:0000313" key="4">
    <source>
        <dbReference type="Proteomes" id="UP000001064"/>
    </source>
</evidence>
<dbReference type="InterPro" id="IPR037395">
    <property type="entry name" value="GSKIP"/>
</dbReference>
<evidence type="ECO:0000259" key="2">
    <source>
        <dbReference type="Pfam" id="PF05303"/>
    </source>
</evidence>
<comment type="similarity">
    <text evidence="1">Belongs to the GSKIP family.</text>
</comment>
<keyword evidence="4" id="KW-1185">Reference proteome</keyword>
<dbReference type="InterPro" id="IPR007967">
    <property type="entry name" value="GSKIP_dom"/>
</dbReference>
<sequence>MESFRDEINDAINDVEYGVNKVEHIEGHTQSEENRAAILRVETYDNIELLVKMCIDTGYSVLEYKNNSDPSLKEDLNKYFDSLSNLLMNYSPEFQKRFGLKLTERLMGLSK</sequence>
<dbReference type="GO" id="GO:0051018">
    <property type="term" value="F:protein kinase A binding"/>
    <property type="evidence" value="ECO:0000318"/>
    <property type="project" value="GO_Central"/>
</dbReference>
<accession>F0ZQ92</accession>
<dbReference type="RefSeq" id="XP_003289587.1">
    <property type="nucleotide sequence ID" value="XM_003289539.1"/>
</dbReference>
<dbReference type="InParanoid" id="F0ZQ92"/>
<dbReference type="SUPFAM" id="SSF103107">
    <property type="entry name" value="Hypothetical protein c14orf129, hspc210"/>
    <property type="match status" value="1"/>
</dbReference>
<dbReference type="eggNOG" id="ENOG502RIBH">
    <property type="taxonomic scope" value="Eukaryota"/>
</dbReference>
<dbReference type="OMA" id="NIECHEP"/>
<dbReference type="GeneID" id="10502770"/>
<dbReference type="PANTHER" id="PTHR12490:SF4">
    <property type="entry name" value="GSK3B-INTERACTING PROTEIN"/>
    <property type="match status" value="1"/>
</dbReference>
<feature type="domain" description="GSKIP" evidence="2">
    <location>
        <begin position="4"/>
        <end position="108"/>
    </location>
</feature>
<dbReference type="VEuPathDB" id="AmoebaDB:DICPUDRAFT_153984"/>
<dbReference type="GO" id="GO:0005737">
    <property type="term" value="C:cytoplasm"/>
    <property type="evidence" value="ECO:0000318"/>
    <property type="project" value="GO_Central"/>
</dbReference>
<dbReference type="Pfam" id="PF05303">
    <property type="entry name" value="GSKIP_dom"/>
    <property type="match status" value="1"/>
</dbReference>
<dbReference type="KEGG" id="dpp:DICPUDRAFT_153984"/>
<protein>
    <recommendedName>
        <fullName evidence="2">GSKIP domain-containing protein</fullName>
    </recommendedName>
</protein>
<dbReference type="PANTHER" id="PTHR12490">
    <property type="entry name" value="GSK3B-INTERACTING PROTEIN"/>
    <property type="match status" value="1"/>
</dbReference>
<evidence type="ECO:0000256" key="1">
    <source>
        <dbReference type="ARBA" id="ARBA00009571"/>
    </source>
</evidence>
<evidence type="ECO:0000313" key="3">
    <source>
        <dbReference type="EMBL" id="EGC33904.1"/>
    </source>
</evidence>
<proteinExistence type="inferred from homology"/>
<dbReference type="GO" id="GO:0060828">
    <property type="term" value="P:regulation of canonical Wnt signaling pathway"/>
    <property type="evidence" value="ECO:0007669"/>
    <property type="project" value="InterPro"/>
</dbReference>
<gene>
    <name evidence="3" type="ORF">DICPUDRAFT_153984</name>
</gene>
<name>F0ZQ92_DICPU</name>
<dbReference type="GO" id="GO:0019207">
    <property type="term" value="F:kinase regulator activity"/>
    <property type="evidence" value="ECO:0000318"/>
    <property type="project" value="GO_Central"/>
</dbReference>
<dbReference type="OrthoDB" id="17728at2759"/>